<evidence type="ECO:0000313" key="3">
    <source>
        <dbReference type="EMBL" id="KAF2115770.1"/>
    </source>
</evidence>
<feature type="coiled-coil region" evidence="1">
    <location>
        <begin position="257"/>
        <end position="337"/>
    </location>
</feature>
<feature type="coiled-coil region" evidence="1">
    <location>
        <begin position="408"/>
        <end position="464"/>
    </location>
</feature>
<organism evidence="3 4">
    <name type="scientific">Lophiotrema nucula</name>
    <dbReference type="NCBI Taxonomy" id="690887"/>
    <lineage>
        <taxon>Eukaryota</taxon>
        <taxon>Fungi</taxon>
        <taxon>Dikarya</taxon>
        <taxon>Ascomycota</taxon>
        <taxon>Pezizomycotina</taxon>
        <taxon>Dothideomycetes</taxon>
        <taxon>Pleosporomycetidae</taxon>
        <taxon>Pleosporales</taxon>
        <taxon>Lophiotremataceae</taxon>
        <taxon>Lophiotrema</taxon>
    </lineage>
</organism>
<evidence type="ECO:0000256" key="2">
    <source>
        <dbReference type="SAM" id="MobiDB-lite"/>
    </source>
</evidence>
<sequence>MHEGLHGPDLDDVQGHPQYIYAENEGGIVKNPKFRDLHAKVHHPAARSTTEQSSGVIHGGYRHAAVTGKPLPVAASGRESSLGKKMVAKVTKRPAWTRRRGEATVHADTATPAVGAQTQTDLVLHSSSRSAPRGEQVQAQPRSYLPAPPARQTDPSLWHSDRTEPPSSAPLQRADSAPISDALILSRILNHILDVAQDDPDLKGRWKDDAEGAVRRLVERYKILREGRNEDGSPGRIAASMETFNLNADLRAARSDLGHLRGRLAEQEESLKNALQENEHLRRDLDISKSDYLIVCQEHEDCDAKAARHYIDVQRARNDRAEELSALKKARDEFENRWKESDTALFLERNRITDDCNSKIEQLERRHKQDLLVAKAEMRTQTERDELEWQAQIQSAKLKHQEELGFEIRKHEAAETGLQDEIDRLTNARNAEKTQHVQALEDQRKAFEKEKLSLEVAYEKLKKDWVVRDHYKGLTDFDLKSRFQRLATQIEQISRINWDDSRNSSWPLSEWQLKRFLPENPRRLKQQILQNTMWMTLYDEVFGSPFVIMGEEGRTLDREWMKQFASNPDLEGFIWPEATLESEKWRYERAKPFCDTLERAGTSDVDKKHKNEFNRSVRGVVGMISDAIGKVATLGVKERQVLHDVVEMAGKLWLEVGSQRYRIRVGFPLYAGTTVDILNSQRTFHESLTVVIRPELRRFGNSLGQELSNVETLSGWNGDLQTHHRKS</sequence>
<feature type="compositionally biased region" description="Polar residues" evidence="2">
    <location>
        <begin position="116"/>
        <end position="130"/>
    </location>
</feature>
<accession>A0A6A5Z8K5</accession>
<evidence type="ECO:0000256" key="1">
    <source>
        <dbReference type="SAM" id="Coils"/>
    </source>
</evidence>
<dbReference type="Proteomes" id="UP000799770">
    <property type="component" value="Unassembled WGS sequence"/>
</dbReference>
<name>A0A6A5Z8K5_9PLEO</name>
<protein>
    <submittedName>
        <fullName evidence="3">Uncharacterized protein</fullName>
    </submittedName>
</protein>
<keyword evidence="4" id="KW-1185">Reference proteome</keyword>
<evidence type="ECO:0000313" key="4">
    <source>
        <dbReference type="Proteomes" id="UP000799770"/>
    </source>
</evidence>
<gene>
    <name evidence="3" type="ORF">BDV96DRAFT_574451</name>
</gene>
<dbReference type="OrthoDB" id="5430054at2759"/>
<keyword evidence="1" id="KW-0175">Coiled coil</keyword>
<feature type="compositionally biased region" description="Basic residues" evidence="2">
    <location>
        <begin position="86"/>
        <end position="98"/>
    </location>
</feature>
<dbReference type="AlphaFoldDB" id="A0A6A5Z8K5"/>
<feature type="region of interest" description="Disordered" evidence="2">
    <location>
        <begin position="73"/>
        <end position="175"/>
    </location>
</feature>
<reference evidence="3" key="1">
    <citation type="journal article" date="2020" name="Stud. Mycol.">
        <title>101 Dothideomycetes genomes: a test case for predicting lifestyles and emergence of pathogens.</title>
        <authorList>
            <person name="Haridas S."/>
            <person name="Albert R."/>
            <person name="Binder M."/>
            <person name="Bloem J."/>
            <person name="Labutti K."/>
            <person name="Salamov A."/>
            <person name="Andreopoulos B."/>
            <person name="Baker S."/>
            <person name="Barry K."/>
            <person name="Bills G."/>
            <person name="Bluhm B."/>
            <person name="Cannon C."/>
            <person name="Castanera R."/>
            <person name="Culley D."/>
            <person name="Daum C."/>
            <person name="Ezra D."/>
            <person name="Gonzalez J."/>
            <person name="Henrissat B."/>
            <person name="Kuo A."/>
            <person name="Liang C."/>
            <person name="Lipzen A."/>
            <person name="Lutzoni F."/>
            <person name="Magnuson J."/>
            <person name="Mondo S."/>
            <person name="Nolan M."/>
            <person name="Ohm R."/>
            <person name="Pangilinan J."/>
            <person name="Park H.-J."/>
            <person name="Ramirez L."/>
            <person name="Alfaro M."/>
            <person name="Sun H."/>
            <person name="Tritt A."/>
            <person name="Yoshinaga Y."/>
            <person name="Zwiers L.-H."/>
            <person name="Turgeon B."/>
            <person name="Goodwin S."/>
            <person name="Spatafora J."/>
            <person name="Crous P."/>
            <person name="Grigoriev I."/>
        </authorList>
    </citation>
    <scope>NUCLEOTIDE SEQUENCE</scope>
    <source>
        <strain evidence="3">CBS 627.86</strain>
    </source>
</reference>
<proteinExistence type="predicted"/>
<dbReference type="EMBL" id="ML977322">
    <property type="protein sequence ID" value="KAF2115770.1"/>
    <property type="molecule type" value="Genomic_DNA"/>
</dbReference>